<comment type="caution">
    <text evidence="1">The sequence shown here is derived from an EMBL/GenBank/DDBJ whole genome shotgun (WGS) entry which is preliminary data.</text>
</comment>
<gene>
    <name evidence="1" type="ORF">ACFSOZ_33990</name>
</gene>
<sequence>MNVVLPDPVDQALFGYADGHRQIATSYRLPPKDLFLLSSASDLASGARLGDDDSYLTGLPLPESKRYALLRTWAAPEMPRPGCVWSHTLLLDSRTMSSIASFSEFLKLFRRPVGRDTSNYGKPLNLASSLEVGSGPVDLISAIIDGYYSDRIVTLSSSENGPKEIERSILAVWSQQWPRLRTVFSFCTADLNERRRSEGGEYDIQVSALGEAASSKLPRWVSFGAIDAAENRVTPLRRFLWRYGRDLSASRRQYKMLVDLFEQTEGANEISGEAALTVFNTLQDPSEGAVLKRDILGIGPSSPRLIAAISAVDFLQLMTSQSLPEMPTASQVERRLEELTSREIGKVARYYDTNKEALSPWKNPIYGAIIALADKSLVMSEYPTDMIADVLLARDDLIDGDTLPLAANDVLPRLLKDDAPAQVCRAVIDEMLRRDMGDLEGTMISSKPDLFFQSAVEAYCENRIDQSWLGRLPHHSGAIFAGSWLSQLQSTIGLAAALAILRYPRNLANSSTEIAQRLSELHDDAQGDERTNMQAALLRAAVDIESAQSWSLISVVLPELRTTILKGVLPRTADTILSKDLPSFYSAGYWDLNKRILLSLSKLYRVFPNDDALHRLALNPAEQEIVLAGEERSMKYPFAKLWDWL</sequence>
<evidence type="ECO:0000313" key="2">
    <source>
        <dbReference type="Proteomes" id="UP001597405"/>
    </source>
</evidence>
<accession>A0ABW4UML2</accession>
<reference evidence="2" key="1">
    <citation type="journal article" date="2019" name="Int. J. Syst. Evol. Microbiol.">
        <title>The Global Catalogue of Microorganisms (GCM) 10K type strain sequencing project: providing services to taxonomists for standard genome sequencing and annotation.</title>
        <authorList>
            <consortium name="The Broad Institute Genomics Platform"/>
            <consortium name="The Broad Institute Genome Sequencing Center for Infectious Disease"/>
            <person name="Wu L."/>
            <person name="Ma J."/>
        </authorList>
    </citation>
    <scope>NUCLEOTIDE SEQUENCE [LARGE SCALE GENOMIC DNA]</scope>
    <source>
        <strain evidence="2">CGMCC 1.16225</strain>
    </source>
</reference>
<evidence type="ECO:0000313" key="1">
    <source>
        <dbReference type="EMBL" id="MFD1987432.1"/>
    </source>
</evidence>
<proteinExistence type="predicted"/>
<dbReference type="Proteomes" id="UP001597405">
    <property type="component" value="Unassembled WGS sequence"/>
</dbReference>
<dbReference type="EMBL" id="JBHUGZ010000029">
    <property type="protein sequence ID" value="MFD1987432.1"/>
    <property type="molecule type" value="Genomic_DNA"/>
</dbReference>
<name>A0ABW4UML2_9HYPH</name>
<dbReference type="RefSeq" id="WP_379105445.1">
    <property type="nucleotide sequence ID" value="NZ_JBHUGZ010000029.1"/>
</dbReference>
<protein>
    <submittedName>
        <fullName evidence="1">Uncharacterized protein</fullName>
    </submittedName>
</protein>
<organism evidence="1 2">
    <name type="scientific">Mesorhizobium newzealandense</name>
    <dbReference type="NCBI Taxonomy" id="1300302"/>
    <lineage>
        <taxon>Bacteria</taxon>
        <taxon>Pseudomonadati</taxon>
        <taxon>Pseudomonadota</taxon>
        <taxon>Alphaproteobacteria</taxon>
        <taxon>Hyphomicrobiales</taxon>
        <taxon>Phyllobacteriaceae</taxon>
        <taxon>Mesorhizobium</taxon>
    </lineage>
</organism>
<dbReference type="Pfam" id="PF20012">
    <property type="entry name" value="GAP1-N1"/>
    <property type="match status" value="1"/>
</dbReference>
<keyword evidence="2" id="KW-1185">Reference proteome</keyword>